<feature type="compositionally biased region" description="Basic and acidic residues" evidence="1">
    <location>
        <begin position="333"/>
        <end position="348"/>
    </location>
</feature>
<dbReference type="FunCoup" id="A0A6P6EGE3">
    <property type="interactions" value="106"/>
</dbReference>
<name>A0A6P6EGE3_OCTDE</name>
<keyword evidence="3" id="KW-1185">Reference proteome</keyword>
<feature type="compositionally biased region" description="Polar residues" evidence="1">
    <location>
        <begin position="208"/>
        <end position="231"/>
    </location>
</feature>
<proteinExistence type="predicted"/>
<organism evidence="3 4">
    <name type="scientific">Octodon degus</name>
    <name type="common">Degu</name>
    <name type="synonym">Sciurus degus</name>
    <dbReference type="NCBI Taxonomy" id="10160"/>
    <lineage>
        <taxon>Eukaryota</taxon>
        <taxon>Metazoa</taxon>
        <taxon>Chordata</taxon>
        <taxon>Craniata</taxon>
        <taxon>Vertebrata</taxon>
        <taxon>Euteleostomi</taxon>
        <taxon>Mammalia</taxon>
        <taxon>Eutheria</taxon>
        <taxon>Euarchontoglires</taxon>
        <taxon>Glires</taxon>
        <taxon>Rodentia</taxon>
        <taxon>Hystricomorpha</taxon>
        <taxon>Octodontidae</taxon>
        <taxon>Octodon</taxon>
    </lineage>
</organism>
<dbReference type="Proteomes" id="UP000515203">
    <property type="component" value="Unplaced"/>
</dbReference>
<dbReference type="InParanoid" id="A0A6P6EGE3"/>
<accession>A0A6P6EGE3</accession>
<dbReference type="Gene3D" id="2.30.29.30">
    <property type="entry name" value="Pleckstrin-homology domain (PH domain)/Phosphotyrosine-binding domain (PTB)"/>
    <property type="match status" value="1"/>
</dbReference>
<dbReference type="CTD" id="79949"/>
<dbReference type="RefSeq" id="XP_023571351.1">
    <property type="nucleotide sequence ID" value="XM_023715583.1"/>
</dbReference>
<sequence length="518" mass="57673">MVRVNRRSSGDLGTEHFSEKWTSEPSASSKQFAFYYGNEIYKQDYFIKSPPPQLFSSTGSWKRRFFILSKSGEKRLSLAYYKDSHHRGSIEIDQSSRVEVGITIPEKLQSVQKMFKCQPDQVMSIRTTNRDYFLIAEDREKIKDWVSFLSSFCRGIIATHQHTEDVPCLQQKQSQGGGGGKQASTQGLSDDSGGDRDGCSLADKRPTSDPSLSFNPSRTLNSVSPTSSRTSLPDMHLMEKSLPGFGQARLSRVSSSEADEDTEEDSHYLTPRSVLLELDDVIDTNDSGESVELGCPNEEVEHDYMPMKSFFFEETPHVPADRQGESQSFSEIRGGEPHLQDQDSRRDSCLSPANPEAQTANDRTGSASLTVVKLSILLNNIPDESHVETLNVFLSPFDVINYLALIQASGRICVAQWGGPPQLGCLFSHGDHVLAVNGMKPQSLEEVSLFLTRSIQKEKVKLTIGRIQNSEKFHAMSCTCSLKNQGDVPVPRDESELEKTLPKRSPAFKKVQRKGAGE</sequence>
<feature type="compositionally biased region" description="Low complexity" evidence="1">
    <location>
        <begin position="182"/>
        <end position="191"/>
    </location>
</feature>
<dbReference type="InterPro" id="IPR001849">
    <property type="entry name" value="PH_domain"/>
</dbReference>
<evidence type="ECO:0000259" key="2">
    <source>
        <dbReference type="PROSITE" id="PS50003"/>
    </source>
</evidence>
<feature type="domain" description="PH" evidence="2">
    <location>
        <begin position="39"/>
        <end position="154"/>
    </location>
</feature>
<dbReference type="InterPro" id="IPR042986">
    <property type="entry name" value="PLEKHS1"/>
</dbReference>
<feature type="compositionally biased region" description="Basic and acidic residues" evidence="1">
    <location>
        <begin position="193"/>
        <end position="207"/>
    </location>
</feature>
<dbReference type="AlphaFoldDB" id="A0A6P6EGE3"/>
<dbReference type="PANTHER" id="PTHR47014:SF1">
    <property type="entry name" value="PLECKSTRIN HOMOLOGY DOMAIN-CONTAINING FAMILY S MEMBER 1"/>
    <property type="match status" value="1"/>
</dbReference>
<dbReference type="PANTHER" id="PTHR47014">
    <property type="entry name" value="PLECKSTRIN HOMOLOGY DOMAIN-CONTAINING FAMILY S MEMBER 1"/>
    <property type="match status" value="1"/>
</dbReference>
<dbReference type="InterPro" id="IPR011993">
    <property type="entry name" value="PH-like_dom_sf"/>
</dbReference>
<gene>
    <name evidence="4" type="primary">Plekhs1</name>
</gene>
<evidence type="ECO:0000313" key="3">
    <source>
        <dbReference type="Proteomes" id="UP000515203"/>
    </source>
</evidence>
<evidence type="ECO:0000313" key="4">
    <source>
        <dbReference type="RefSeq" id="XP_023571351.1"/>
    </source>
</evidence>
<feature type="region of interest" description="Disordered" evidence="1">
    <location>
        <begin position="168"/>
        <end position="269"/>
    </location>
</feature>
<dbReference type="PROSITE" id="PS50003">
    <property type="entry name" value="PH_DOMAIN"/>
    <property type="match status" value="1"/>
</dbReference>
<feature type="compositionally biased region" description="Basic and acidic residues" evidence="1">
    <location>
        <begin position="490"/>
        <end position="501"/>
    </location>
</feature>
<dbReference type="SMART" id="SM00233">
    <property type="entry name" value="PH"/>
    <property type="match status" value="1"/>
</dbReference>
<evidence type="ECO:0000256" key="1">
    <source>
        <dbReference type="SAM" id="MobiDB-lite"/>
    </source>
</evidence>
<feature type="region of interest" description="Disordered" evidence="1">
    <location>
        <begin position="318"/>
        <end position="364"/>
    </location>
</feature>
<feature type="region of interest" description="Disordered" evidence="1">
    <location>
        <begin position="487"/>
        <end position="518"/>
    </location>
</feature>
<dbReference type="GeneID" id="101591761"/>
<dbReference type="SUPFAM" id="SSF50729">
    <property type="entry name" value="PH domain-like"/>
    <property type="match status" value="1"/>
</dbReference>
<reference evidence="4" key="1">
    <citation type="submission" date="2025-08" db="UniProtKB">
        <authorList>
            <consortium name="RefSeq"/>
        </authorList>
    </citation>
    <scope>IDENTIFICATION</scope>
</reference>
<dbReference type="Pfam" id="PF00169">
    <property type="entry name" value="PH"/>
    <property type="match status" value="1"/>
</dbReference>
<dbReference type="OrthoDB" id="9900190at2759"/>
<protein>
    <submittedName>
        <fullName evidence="4">Pleckstrin homology domain-containing family S member 1 isoform X1</fullName>
    </submittedName>
</protein>
<feature type="compositionally biased region" description="Basic residues" evidence="1">
    <location>
        <begin position="506"/>
        <end position="518"/>
    </location>
</feature>